<gene>
    <name evidence="1" type="ORF">KFL_016950010</name>
</gene>
<organism evidence="1 2">
    <name type="scientific">Klebsormidium nitens</name>
    <name type="common">Green alga</name>
    <name type="synonym">Ulothrix nitens</name>
    <dbReference type="NCBI Taxonomy" id="105231"/>
    <lineage>
        <taxon>Eukaryota</taxon>
        <taxon>Viridiplantae</taxon>
        <taxon>Streptophyta</taxon>
        <taxon>Klebsormidiophyceae</taxon>
        <taxon>Klebsormidiales</taxon>
        <taxon>Klebsormidiaceae</taxon>
        <taxon>Klebsormidium</taxon>
    </lineage>
</organism>
<proteinExistence type="predicted"/>
<keyword evidence="2" id="KW-1185">Reference proteome</keyword>
<accession>A0A1Y1IVE3</accession>
<dbReference type="Proteomes" id="UP000054558">
    <property type="component" value="Unassembled WGS sequence"/>
</dbReference>
<feature type="non-terminal residue" evidence="1">
    <location>
        <position position="1"/>
    </location>
</feature>
<dbReference type="PANTHER" id="PTHR34305:SF1">
    <property type="entry name" value="SWIM-TYPE DOMAIN-CONTAINING PROTEIN"/>
    <property type="match status" value="1"/>
</dbReference>
<name>A0A1Y1IVE3_KLENI</name>
<dbReference type="AlphaFoldDB" id="A0A1Y1IVE3"/>
<reference evidence="1 2" key="1">
    <citation type="journal article" date="2014" name="Nat. Commun.">
        <title>Klebsormidium flaccidum genome reveals primary factors for plant terrestrial adaptation.</title>
        <authorList>
            <person name="Hori K."/>
            <person name="Maruyama F."/>
            <person name="Fujisawa T."/>
            <person name="Togashi T."/>
            <person name="Yamamoto N."/>
            <person name="Seo M."/>
            <person name="Sato S."/>
            <person name="Yamada T."/>
            <person name="Mori H."/>
            <person name="Tajima N."/>
            <person name="Moriyama T."/>
            <person name="Ikeuchi M."/>
            <person name="Watanabe M."/>
            <person name="Wada H."/>
            <person name="Kobayashi K."/>
            <person name="Saito M."/>
            <person name="Masuda T."/>
            <person name="Sasaki-Sekimoto Y."/>
            <person name="Mashiguchi K."/>
            <person name="Awai K."/>
            <person name="Shimojima M."/>
            <person name="Masuda S."/>
            <person name="Iwai M."/>
            <person name="Nobusawa T."/>
            <person name="Narise T."/>
            <person name="Kondo S."/>
            <person name="Saito H."/>
            <person name="Sato R."/>
            <person name="Murakawa M."/>
            <person name="Ihara Y."/>
            <person name="Oshima-Yamada Y."/>
            <person name="Ohtaka K."/>
            <person name="Satoh M."/>
            <person name="Sonobe K."/>
            <person name="Ishii M."/>
            <person name="Ohtani R."/>
            <person name="Kanamori-Sato M."/>
            <person name="Honoki R."/>
            <person name="Miyazaki D."/>
            <person name="Mochizuki H."/>
            <person name="Umetsu J."/>
            <person name="Higashi K."/>
            <person name="Shibata D."/>
            <person name="Kamiya Y."/>
            <person name="Sato N."/>
            <person name="Nakamura Y."/>
            <person name="Tabata S."/>
            <person name="Ida S."/>
            <person name="Kurokawa K."/>
            <person name="Ohta H."/>
        </authorList>
    </citation>
    <scope>NUCLEOTIDE SEQUENCE [LARGE SCALE GENOMIC DNA]</scope>
    <source>
        <strain evidence="1 2">NIES-2285</strain>
    </source>
</reference>
<sequence length="405" mass="45655">QIGQIRSKNRAARLLLEGIRGETPAALGANHGRVRSPRKWWAELLYALGTPQSVADDSILIQHGAALAVVRTILLGGSADERGKAVLAEHAPILRRLLDSYDGVFSTFFLSTLHRLYRLTLFGRGALGLGVGRAGWALSAIEGLDACIWLLQLRRDVPGSWNEEREESYNFWRGRANRLLLGVEALRPPNPPEYALNQAERELLHDRLGLSGDGRLLEALPDDHPYCREQNVLGCYPLPGWEQKRPLPQYKPFEDELGRAVESSEEHRCKSGLTVGEFDAKVAAAKSEKAGKRLQRHTKGGFVFCCPHRVIYGFHAMLRGESPRDPFAVLYTRLHRHNLPSFLFYDNVCKLRAYSMRREPGFFADMRALVDRFHFQKTGAEAHKCGPQYNPDYYDAVRWVNSSAV</sequence>
<evidence type="ECO:0000313" key="2">
    <source>
        <dbReference type="Proteomes" id="UP000054558"/>
    </source>
</evidence>
<evidence type="ECO:0000313" key="1">
    <source>
        <dbReference type="EMBL" id="GAQ93599.1"/>
    </source>
</evidence>
<dbReference type="PANTHER" id="PTHR34305">
    <property type="entry name" value="EXPRESSED PROTEIN"/>
    <property type="match status" value="1"/>
</dbReference>
<protein>
    <submittedName>
        <fullName evidence="1">Uncharacterized protein</fullName>
    </submittedName>
</protein>
<feature type="non-terminal residue" evidence="1">
    <location>
        <position position="405"/>
    </location>
</feature>
<dbReference type="EMBL" id="DF238644">
    <property type="protein sequence ID" value="GAQ93599.1"/>
    <property type="molecule type" value="Genomic_DNA"/>
</dbReference>
<dbReference type="OMA" id="GLDACIW"/>